<evidence type="ECO:0000256" key="1">
    <source>
        <dbReference type="SAM" id="Phobius"/>
    </source>
</evidence>
<keyword evidence="1" id="KW-1133">Transmembrane helix</keyword>
<name>A0A6G5A2G6_RHIMP</name>
<proteinExistence type="predicted"/>
<evidence type="ECO:0000313" key="2">
    <source>
        <dbReference type="EMBL" id="NIE44768.1"/>
    </source>
</evidence>
<dbReference type="AlphaFoldDB" id="A0A6G5A2G6"/>
<protein>
    <submittedName>
        <fullName evidence="2">Uncharacterized protein</fullName>
    </submittedName>
</protein>
<feature type="transmembrane region" description="Helical" evidence="1">
    <location>
        <begin position="34"/>
        <end position="58"/>
    </location>
</feature>
<organism evidence="2">
    <name type="scientific">Rhipicephalus microplus</name>
    <name type="common">Cattle tick</name>
    <name type="synonym">Boophilus microplus</name>
    <dbReference type="NCBI Taxonomy" id="6941"/>
    <lineage>
        <taxon>Eukaryota</taxon>
        <taxon>Metazoa</taxon>
        <taxon>Ecdysozoa</taxon>
        <taxon>Arthropoda</taxon>
        <taxon>Chelicerata</taxon>
        <taxon>Arachnida</taxon>
        <taxon>Acari</taxon>
        <taxon>Parasitiformes</taxon>
        <taxon>Ixodida</taxon>
        <taxon>Ixodoidea</taxon>
        <taxon>Ixodidae</taxon>
        <taxon>Rhipicephalinae</taxon>
        <taxon>Rhipicephalus</taxon>
        <taxon>Boophilus</taxon>
    </lineage>
</organism>
<keyword evidence="1" id="KW-0472">Membrane</keyword>
<dbReference type="EMBL" id="GIKN01002495">
    <property type="protein sequence ID" value="NIE44768.1"/>
    <property type="molecule type" value="Transcribed_RNA"/>
</dbReference>
<reference evidence="2" key="1">
    <citation type="submission" date="2020-03" db="EMBL/GenBank/DDBJ databases">
        <title>A transcriptome and proteome of the tick Rhipicephalus microplus shaped by the genetic composition of its hosts and developmental stage.</title>
        <authorList>
            <person name="Garcia G.R."/>
            <person name="Ribeiro J.M.C."/>
            <person name="Maruyama S.R."/>
            <person name="Gardinasse L.G."/>
            <person name="Nelson K."/>
            <person name="Ferreira B.R."/>
            <person name="Andrade T.G."/>
            <person name="Santos I.K.F.M."/>
        </authorList>
    </citation>
    <scope>NUCLEOTIDE SEQUENCE</scope>
    <source>
        <strain evidence="2">NSGR</strain>
        <tissue evidence="2">Salivary glands</tissue>
    </source>
</reference>
<sequence length="78" mass="9038">MPSCTFNSSSYCICFSLTLKHMRLQAAHQYAKPFGTIMCIVCCIFRGSMHILYVYICIDIYVPLYQKLILAENCQKEQ</sequence>
<accession>A0A6G5A2G6</accession>
<keyword evidence="1" id="KW-0812">Transmembrane</keyword>